<comment type="caution">
    <text evidence="1">The sequence shown here is derived from an EMBL/GenBank/DDBJ whole genome shotgun (WGS) entry which is preliminary data.</text>
</comment>
<proteinExistence type="predicted"/>
<protein>
    <submittedName>
        <fullName evidence="1">Uncharacterized protein</fullName>
    </submittedName>
</protein>
<dbReference type="EMBL" id="VYGV01000012">
    <property type="protein sequence ID" value="NWF46360.1"/>
    <property type="molecule type" value="Genomic_DNA"/>
</dbReference>
<gene>
    <name evidence="1" type="ORF">F3K02_14035</name>
</gene>
<dbReference type="AlphaFoldDB" id="A0A7Y8GWW1"/>
<evidence type="ECO:0000313" key="1">
    <source>
        <dbReference type="EMBL" id="NWF46360.1"/>
    </source>
</evidence>
<keyword evidence="2" id="KW-1185">Reference proteome</keyword>
<accession>A0A7Y8GWW1</accession>
<organism evidence="1 2">
    <name type="scientific">Hydrogenophaga aromaticivorans</name>
    <dbReference type="NCBI Taxonomy" id="2610898"/>
    <lineage>
        <taxon>Bacteria</taxon>
        <taxon>Pseudomonadati</taxon>
        <taxon>Pseudomonadota</taxon>
        <taxon>Betaproteobacteria</taxon>
        <taxon>Burkholderiales</taxon>
        <taxon>Comamonadaceae</taxon>
        <taxon>Hydrogenophaga</taxon>
    </lineage>
</organism>
<evidence type="ECO:0000313" key="2">
    <source>
        <dbReference type="Proteomes" id="UP000545507"/>
    </source>
</evidence>
<dbReference type="Proteomes" id="UP000545507">
    <property type="component" value="Unassembled WGS sequence"/>
</dbReference>
<name>A0A7Y8GWW1_9BURK</name>
<sequence>MPDNRYASWREFRIFVDFFRRGDHLNADMTGIFSPKFQLKSNITGQQFLAFAQSQAEADVCFINVFPTLPYYSYNVWMQGESAHPGLLQRAQALLTATGIDWNLSSTPRHNHANLCYGNFWVGTPAFWQAYVGGVLDPIAHFLETNPDDPEARAVFDAAPHTVEAPFLPFITERLFSTFLSLHPALRVVPFHDAGRDPLLHCTTEFRREVVCHMRSRVDQADASNSFTLELIQEQALFSRLAALYHNVHFQLHRHPHLVPEEVPLTRPGQVPS</sequence>
<reference evidence="1 2" key="1">
    <citation type="submission" date="2019-09" db="EMBL/GenBank/DDBJ databases">
        <title>Hydrogenophaga aromatica sp. nov., isolated from a para-xylene-degrading enrichment culture.</title>
        <authorList>
            <person name="Tancsics A."/>
            <person name="Banerjee S."/>
        </authorList>
    </citation>
    <scope>NUCLEOTIDE SEQUENCE [LARGE SCALE GENOMIC DNA]</scope>
    <source>
        <strain evidence="1 2">D2P1</strain>
    </source>
</reference>